<sequence length="463" mass="53748">MVFGENQDLIRTHFQKEADKVRTMKTNWGLFTKSRMIAQSDYDFIVTYEQAETEADRSTVLSVFKEKAVYAFVHLMSQISKDDYVRYTLTIIDDMLREDVGRTIIFEDVAKLLKRSPYSFFLGLLHREDQYIVHITFSILTKMAVFGNMKITGDELDYVMGSLKEALTRGTGNDYIATAVRCMQTLFRVDSYRVSFVNINGYDSLTHALYSTRKCGFQIQYQIIFCMWLLTFNSHAAEVALSGNLIHTISGILGNCQKEKVIRIVVATLRNLIASNEDDYMKKQASLQMIQNRIPIKLDHLENRKFQDVDLIDDMAFLRGELKKVVQVLTSFDEYENELRLGSLHWSPAHKCEVFWTENAHRLNDNRQELLKLLITMLEKSNDPLVLCVAAHDIGEFVRCVTLKYTYTYFDFRFYPRGKMHVDLLGGKEAMMRLLTVMDPNVRYHALLAAQKLMINHWKDLGL</sequence>
<organism evidence="9">
    <name type="scientific">Caenorhabditis remanei</name>
    <name type="common">Caenorhabditis vulgaris</name>
    <dbReference type="NCBI Taxonomy" id="31234"/>
    <lineage>
        <taxon>Eukaryota</taxon>
        <taxon>Metazoa</taxon>
        <taxon>Ecdysozoa</taxon>
        <taxon>Nematoda</taxon>
        <taxon>Chromadorea</taxon>
        <taxon>Rhabditida</taxon>
        <taxon>Rhabditina</taxon>
        <taxon>Rhabditomorpha</taxon>
        <taxon>Rhabditoidea</taxon>
        <taxon>Rhabditidae</taxon>
        <taxon>Peloderinae</taxon>
        <taxon>Caenorhabditis</taxon>
    </lineage>
</organism>
<keyword evidence="2 6" id="KW-0813">Transport</keyword>
<comment type="subunit">
    <text evidence="6">V-ATPase is a heteromultimeric enzyme made up of two complexes: the ATP-hydrolytic V1 complex and the proton translocation V0 complex.</text>
</comment>
<dbReference type="EMBL" id="DS268420">
    <property type="protein sequence ID" value="EFO87954.1"/>
    <property type="molecule type" value="Genomic_DNA"/>
</dbReference>
<reference evidence="8" key="1">
    <citation type="submission" date="2007-07" db="EMBL/GenBank/DDBJ databases">
        <title>PCAP assembly of the Caenorhabditis remanei genome.</title>
        <authorList>
            <consortium name="The Caenorhabditis remanei Sequencing Consortium"/>
            <person name="Wilson R.K."/>
        </authorList>
    </citation>
    <scope>NUCLEOTIDE SEQUENCE [LARGE SCALE GENOMIC DNA]</scope>
    <source>
        <strain evidence="8">PB4641</strain>
    </source>
</reference>
<dbReference type="Pfam" id="PF11698">
    <property type="entry name" value="V-ATPase_H_C"/>
    <property type="match status" value="1"/>
</dbReference>
<evidence type="ECO:0000256" key="3">
    <source>
        <dbReference type="ARBA" id="ARBA00022781"/>
    </source>
</evidence>
<keyword evidence="4 6" id="KW-0406">Ion transport</keyword>
<evidence type="ECO:0000259" key="7">
    <source>
        <dbReference type="Pfam" id="PF11698"/>
    </source>
</evidence>
<evidence type="ECO:0000256" key="5">
    <source>
        <dbReference type="ARBA" id="ARBA00046225"/>
    </source>
</evidence>
<comment type="function">
    <text evidence="5">Subunit of the V1 complex of vacuolar(H+)-ATPase (V-ATPase), a multisubunit enzyme composed of a peripheral complex (V1) that hydrolyzes ATP and a membrane integral complex (V0) that translocates protons. V-ATPase is responsible for acidifying and maintaining the pH of intracellular compartments and in some cell types, is targeted to the plasma membrane, where it is responsible for acidifying the extracellular environment. Subunit H is essential for V-ATPase activity, but not for the assembly of the complex.</text>
</comment>
<evidence type="ECO:0000256" key="6">
    <source>
        <dbReference type="PIRNR" id="PIRNR032184"/>
    </source>
</evidence>
<evidence type="ECO:0000256" key="1">
    <source>
        <dbReference type="ARBA" id="ARBA00008613"/>
    </source>
</evidence>
<dbReference type="PANTHER" id="PTHR10698">
    <property type="entry name" value="V-TYPE PROTON ATPASE SUBUNIT H"/>
    <property type="match status" value="1"/>
</dbReference>
<dbReference type="STRING" id="31234.E3LZS8"/>
<gene>
    <name evidence="8" type="primary">Cre-vha-18</name>
    <name evidence="8" type="ORF">CRE_05731</name>
</gene>
<dbReference type="Proteomes" id="UP000008281">
    <property type="component" value="Unassembled WGS sequence"/>
</dbReference>
<dbReference type="InterPro" id="IPR038497">
    <property type="entry name" value="ATPase_V1-cplx_hsu_C_sf"/>
</dbReference>
<dbReference type="Gene3D" id="1.25.10.10">
    <property type="entry name" value="Leucine-rich Repeat Variant"/>
    <property type="match status" value="1"/>
</dbReference>
<dbReference type="InterPro" id="IPR004908">
    <property type="entry name" value="ATPase_V1-cplx_hsu"/>
</dbReference>
<dbReference type="Pfam" id="PF03224">
    <property type="entry name" value="V-ATPase_H_N"/>
    <property type="match status" value="1"/>
</dbReference>
<accession>E3LZS8</accession>
<dbReference type="SUPFAM" id="SSF48371">
    <property type="entry name" value="ARM repeat"/>
    <property type="match status" value="1"/>
</dbReference>
<dbReference type="HOGENOM" id="CLU_025709_2_0_1"/>
<dbReference type="GO" id="GO:0046961">
    <property type="term" value="F:proton-transporting ATPase activity, rotational mechanism"/>
    <property type="evidence" value="ECO:0007669"/>
    <property type="project" value="UniProtKB-UniRule"/>
</dbReference>
<keyword evidence="9" id="KW-1185">Reference proteome</keyword>
<dbReference type="GO" id="GO:0005765">
    <property type="term" value="C:lysosomal membrane"/>
    <property type="evidence" value="ECO:0007669"/>
    <property type="project" value="TreeGrafter"/>
</dbReference>
<dbReference type="PANTHER" id="PTHR10698:SF1">
    <property type="entry name" value="V-TYPE PROTON ATPASE SUBUNIT H 1-RELATED"/>
    <property type="match status" value="1"/>
</dbReference>
<dbReference type="InterPro" id="IPR011987">
    <property type="entry name" value="ATPase_V1-cplx_hsu_C"/>
</dbReference>
<protein>
    <recommendedName>
        <fullName evidence="6">V-type proton ATPase subunit H</fullName>
    </recommendedName>
</protein>
<keyword evidence="3 6" id="KW-0375">Hydrogen ion transport</keyword>
<dbReference type="InterPro" id="IPR016024">
    <property type="entry name" value="ARM-type_fold"/>
</dbReference>
<dbReference type="FunCoup" id="E3LZS8">
    <property type="interactions" value="735"/>
</dbReference>
<dbReference type="Gene3D" id="1.25.40.150">
    <property type="entry name" value="V-type ATPase, subunit H, C-terminal domain"/>
    <property type="match status" value="1"/>
</dbReference>
<dbReference type="CDD" id="cd00256">
    <property type="entry name" value="VATPase_H"/>
    <property type="match status" value="1"/>
</dbReference>
<comment type="similarity">
    <text evidence="1 6">Belongs to the V-ATPase H subunit family.</text>
</comment>
<evidence type="ECO:0000313" key="8">
    <source>
        <dbReference type="EMBL" id="EFO87954.1"/>
    </source>
</evidence>
<dbReference type="PIRSF" id="PIRSF032184">
    <property type="entry name" value="ATPase_V1_H"/>
    <property type="match status" value="1"/>
</dbReference>
<proteinExistence type="inferred from homology"/>
<dbReference type="eggNOG" id="KOG2759">
    <property type="taxonomic scope" value="Eukaryota"/>
</dbReference>
<evidence type="ECO:0000256" key="4">
    <source>
        <dbReference type="ARBA" id="ARBA00023065"/>
    </source>
</evidence>
<evidence type="ECO:0000256" key="2">
    <source>
        <dbReference type="ARBA" id="ARBA00022448"/>
    </source>
</evidence>
<dbReference type="InterPro" id="IPR011989">
    <property type="entry name" value="ARM-like"/>
</dbReference>
<feature type="domain" description="ATPase V1 complex subunit H C-terminal" evidence="7">
    <location>
        <begin position="329"/>
        <end position="458"/>
    </location>
</feature>
<dbReference type="GO" id="GO:0000221">
    <property type="term" value="C:vacuolar proton-transporting V-type ATPase, V1 domain"/>
    <property type="evidence" value="ECO:0007669"/>
    <property type="project" value="UniProtKB-UniRule"/>
</dbReference>
<dbReference type="OrthoDB" id="10263554at2759"/>
<name>E3LZS8_CAERE</name>
<evidence type="ECO:0000313" key="9">
    <source>
        <dbReference type="Proteomes" id="UP000008281"/>
    </source>
</evidence>
<dbReference type="AlphaFoldDB" id="E3LZS8"/>
<dbReference type="OMA" id="MKLCTHN"/>
<dbReference type="InParanoid" id="E3LZS8"/>